<evidence type="ECO:0000313" key="1">
    <source>
        <dbReference type="EMBL" id="KAF9483595.1"/>
    </source>
</evidence>
<proteinExistence type="predicted"/>
<dbReference type="Proteomes" id="UP000807469">
    <property type="component" value="Unassembled WGS sequence"/>
</dbReference>
<evidence type="ECO:0000313" key="2">
    <source>
        <dbReference type="Proteomes" id="UP000807469"/>
    </source>
</evidence>
<reference evidence="1" key="1">
    <citation type="submission" date="2020-11" db="EMBL/GenBank/DDBJ databases">
        <authorList>
            <consortium name="DOE Joint Genome Institute"/>
            <person name="Ahrendt S."/>
            <person name="Riley R."/>
            <person name="Andreopoulos W."/>
            <person name="Labutti K."/>
            <person name="Pangilinan J."/>
            <person name="Ruiz-Duenas F.J."/>
            <person name="Barrasa J.M."/>
            <person name="Sanchez-Garcia M."/>
            <person name="Camarero S."/>
            <person name="Miyauchi S."/>
            <person name="Serrano A."/>
            <person name="Linde D."/>
            <person name="Babiker R."/>
            <person name="Drula E."/>
            <person name="Ayuso-Fernandez I."/>
            <person name="Pacheco R."/>
            <person name="Padilla G."/>
            <person name="Ferreira P."/>
            <person name="Barriuso J."/>
            <person name="Kellner H."/>
            <person name="Castanera R."/>
            <person name="Alfaro M."/>
            <person name="Ramirez L."/>
            <person name="Pisabarro A.G."/>
            <person name="Kuo A."/>
            <person name="Tritt A."/>
            <person name="Lipzen A."/>
            <person name="He G."/>
            <person name="Yan M."/>
            <person name="Ng V."/>
            <person name="Cullen D."/>
            <person name="Martin F."/>
            <person name="Rosso M.-N."/>
            <person name="Henrissat B."/>
            <person name="Hibbett D."/>
            <person name="Martinez A.T."/>
            <person name="Grigoriev I.V."/>
        </authorList>
    </citation>
    <scope>NUCLEOTIDE SEQUENCE</scope>
    <source>
        <strain evidence="1">CIRM-BRFM 674</strain>
    </source>
</reference>
<name>A0A9P6D510_9AGAR</name>
<protein>
    <submittedName>
        <fullName evidence="1">Uncharacterized protein</fullName>
    </submittedName>
</protein>
<comment type="caution">
    <text evidence="1">The sequence shown here is derived from an EMBL/GenBank/DDBJ whole genome shotgun (WGS) entry which is preliminary data.</text>
</comment>
<sequence>MHCMEHLQQCMPLVTRLSAALDHMSKYNIMSKHIILPSTPIYDLLSYAPSEPLEIYALGCSLIFIHSQSARLVIYWLMTLQQSQIRWPNALGPYT</sequence>
<organism evidence="1 2">
    <name type="scientific">Pholiota conissans</name>
    <dbReference type="NCBI Taxonomy" id="109636"/>
    <lineage>
        <taxon>Eukaryota</taxon>
        <taxon>Fungi</taxon>
        <taxon>Dikarya</taxon>
        <taxon>Basidiomycota</taxon>
        <taxon>Agaricomycotina</taxon>
        <taxon>Agaricomycetes</taxon>
        <taxon>Agaricomycetidae</taxon>
        <taxon>Agaricales</taxon>
        <taxon>Agaricineae</taxon>
        <taxon>Strophariaceae</taxon>
        <taxon>Pholiota</taxon>
    </lineage>
</organism>
<dbReference type="AlphaFoldDB" id="A0A9P6D510"/>
<dbReference type="EMBL" id="MU155152">
    <property type="protein sequence ID" value="KAF9483595.1"/>
    <property type="molecule type" value="Genomic_DNA"/>
</dbReference>
<keyword evidence="2" id="KW-1185">Reference proteome</keyword>
<gene>
    <name evidence="1" type="ORF">BDN70DRAFT_292139</name>
</gene>
<accession>A0A9P6D510</accession>